<feature type="transmembrane region" description="Helical" evidence="5">
    <location>
        <begin position="246"/>
        <end position="269"/>
    </location>
</feature>
<name>A0AAW0TM93_SCYPA</name>
<keyword evidence="8" id="KW-1185">Reference proteome</keyword>
<dbReference type="Gene3D" id="1.20.1250.20">
    <property type="entry name" value="MFS general substrate transporter like domains"/>
    <property type="match status" value="1"/>
</dbReference>
<keyword evidence="4 5" id="KW-0472">Membrane</keyword>
<sequence>MLSKFGRRQSLQLMGLPCIAGWMVLGLAPNTILFFTGRLLQGIVLGSMNNIGYVYIVESSDTNIRGMMALLSSLGISLGNLYTVAVGYALPWYYLCFVCAINAVMFTVVTFILPESPSYLVIQGRRQDALSVLRSLRGKYADIEAEVRELEFMNSSSRSGWKGLLNKDTLHRITAVATCFLLSQMSGNYVMLVFTARILENTGAFMDPNAITAIAGVPRVLMGADGVCDDILLGLDPRSPNCTSHYFIGASSICLTMGNVIIFAMLQLYSPMLALLSQPGLFLFYGCSSILGVFFALFMVETRGKAIG</sequence>
<dbReference type="InterPro" id="IPR036259">
    <property type="entry name" value="MFS_trans_sf"/>
</dbReference>
<keyword evidence="3 5" id="KW-1133">Transmembrane helix</keyword>
<keyword evidence="2 5" id="KW-0812">Transmembrane</keyword>
<dbReference type="Proteomes" id="UP001487740">
    <property type="component" value="Unassembled WGS sequence"/>
</dbReference>
<dbReference type="InterPro" id="IPR020846">
    <property type="entry name" value="MFS_dom"/>
</dbReference>
<dbReference type="GO" id="GO:0016020">
    <property type="term" value="C:membrane"/>
    <property type="evidence" value="ECO:0007669"/>
    <property type="project" value="UniProtKB-SubCell"/>
</dbReference>
<comment type="subcellular location">
    <subcellularLocation>
        <location evidence="1">Membrane</location>
        <topology evidence="1">Multi-pass membrane protein</topology>
    </subcellularLocation>
</comment>
<dbReference type="InterPro" id="IPR005828">
    <property type="entry name" value="MFS_sugar_transport-like"/>
</dbReference>
<dbReference type="SUPFAM" id="SSF103473">
    <property type="entry name" value="MFS general substrate transporter"/>
    <property type="match status" value="1"/>
</dbReference>
<evidence type="ECO:0000259" key="6">
    <source>
        <dbReference type="PROSITE" id="PS50850"/>
    </source>
</evidence>
<feature type="transmembrane region" description="Helical" evidence="5">
    <location>
        <begin position="39"/>
        <end position="56"/>
    </location>
</feature>
<dbReference type="PANTHER" id="PTHR48021:SF1">
    <property type="entry name" value="GH07001P-RELATED"/>
    <property type="match status" value="1"/>
</dbReference>
<dbReference type="PANTHER" id="PTHR48021">
    <property type="match status" value="1"/>
</dbReference>
<feature type="transmembrane region" description="Helical" evidence="5">
    <location>
        <begin position="12"/>
        <end position="33"/>
    </location>
</feature>
<feature type="transmembrane region" description="Helical" evidence="5">
    <location>
        <begin position="281"/>
        <end position="300"/>
    </location>
</feature>
<evidence type="ECO:0000256" key="1">
    <source>
        <dbReference type="ARBA" id="ARBA00004141"/>
    </source>
</evidence>
<evidence type="ECO:0000256" key="5">
    <source>
        <dbReference type="SAM" id="Phobius"/>
    </source>
</evidence>
<evidence type="ECO:0000313" key="7">
    <source>
        <dbReference type="EMBL" id="KAK8388632.1"/>
    </source>
</evidence>
<dbReference type="InterPro" id="IPR050549">
    <property type="entry name" value="MFS_Trehalose_Transporter"/>
</dbReference>
<proteinExistence type="predicted"/>
<accession>A0AAW0TM93</accession>
<comment type="caution">
    <text evidence="7">The sequence shown here is derived from an EMBL/GenBank/DDBJ whole genome shotgun (WGS) entry which is preliminary data.</text>
</comment>
<organism evidence="7 8">
    <name type="scientific">Scylla paramamosain</name>
    <name type="common">Mud crab</name>
    <dbReference type="NCBI Taxonomy" id="85552"/>
    <lineage>
        <taxon>Eukaryota</taxon>
        <taxon>Metazoa</taxon>
        <taxon>Ecdysozoa</taxon>
        <taxon>Arthropoda</taxon>
        <taxon>Crustacea</taxon>
        <taxon>Multicrustacea</taxon>
        <taxon>Malacostraca</taxon>
        <taxon>Eumalacostraca</taxon>
        <taxon>Eucarida</taxon>
        <taxon>Decapoda</taxon>
        <taxon>Pleocyemata</taxon>
        <taxon>Brachyura</taxon>
        <taxon>Eubrachyura</taxon>
        <taxon>Portunoidea</taxon>
        <taxon>Portunidae</taxon>
        <taxon>Portuninae</taxon>
        <taxon>Scylla</taxon>
    </lineage>
</organism>
<feature type="domain" description="Major facilitator superfamily (MFS) profile" evidence="6">
    <location>
        <begin position="1"/>
        <end position="308"/>
    </location>
</feature>
<dbReference type="PROSITE" id="PS50850">
    <property type="entry name" value="MFS"/>
    <property type="match status" value="1"/>
</dbReference>
<reference evidence="7 8" key="1">
    <citation type="submission" date="2023-03" db="EMBL/GenBank/DDBJ databases">
        <title>High-quality genome of Scylla paramamosain provides insights in environmental adaptation.</title>
        <authorList>
            <person name="Zhang L."/>
        </authorList>
    </citation>
    <scope>NUCLEOTIDE SEQUENCE [LARGE SCALE GENOMIC DNA]</scope>
    <source>
        <strain evidence="7">LZ_2023a</strain>
        <tissue evidence="7">Muscle</tissue>
    </source>
</reference>
<dbReference type="Pfam" id="PF00083">
    <property type="entry name" value="Sugar_tr"/>
    <property type="match status" value="1"/>
</dbReference>
<evidence type="ECO:0000256" key="3">
    <source>
        <dbReference type="ARBA" id="ARBA00022989"/>
    </source>
</evidence>
<dbReference type="GO" id="GO:0022857">
    <property type="term" value="F:transmembrane transporter activity"/>
    <property type="evidence" value="ECO:0007669"/>
    <property type="project" value="InterPro"/>
</dbReference>
<protein>
    <recommendedName>
        <fullName evidence="6">Major facilitator superfamily (MFS) profile domain-containing protein</fullName>
    </recommendedName>
</protein>
<feature type="transmembrane region" description="Helical" evidence="5">
    <location>
        <begin position="68"/>
        <end position="86"/>
    </location>
</feature>
<dbReference type="AlphaFoldDB" id="A0AAW0TM93"/>
<evidence type="ECO:0000313" key="8">
    <source>
        <dbReference type="Proteomes" id="UP001487740"/>
    </source>
</evidence>
<feature type="transmembrane region" description="Helical" evidence="5">
    <location>
        <begin position="92"/>
        <end position="113"/>
    </location>
</feature>
<evidence type="ECO:0000256" key="4">
    <source>
        <dbReference type="ARBA" id="ARBA00023136"/>
    </source>
</evidence>
<evidence type="ECO:0000256" key="2">
    <source>
        <dbReference type="ARBA" id="ARBA00022692"/>
    </source>
</evidence>
<dbReference type="EMBL" id="JARAKH010000028">
    <property type="protein sequence ID" value="KAK8388632.1"/>
    <property type="molecule type" value="Genomic_DNA"/>
</dbReference>
<gene>
    <name evidence="7" type="ORF">O3P69_020544</name>
</gene>